<dbReference type="InterPro" id="IPR050534">
    <property type="entry name" value="Coronavir_polyprotein_1ab"/>
</dbReference>
<accession>A0A1H1Y9Y7</accession>
<dbReference type="Pfam" id="PF13604">
    <property type="entry name" value="AAA_30"/>
    <property type="match status" value="1"/>
</dbReference>
<dbReference type="Pfam" id="PF12705">
    <property type="entry name" value="PDDEXK_1"/>
    <property type="match status" value="1"/>
</dbReference>
<keyword evidence="1" id="KW-0540">Nuclease</keyword>
<dbReference type="GO" id="GO:0004527">
    <property type="term" value="F:exonuclease activity"/>
    <property type="evidence" value="ECO:0007669"/>
    <property type="project" value="UniProtKB-KW"/>
</dbReference>
<evidence type="ECO:0000256" key="2">
    <source>
        <dbReference type="ARBA" id="ARBA00022741"/>
    </source>
</evidence>
<dbReference type="InterPro" id="IPR038726">
    <property type="entry name" value="PDDEXK_AddAB-type"/>
</dbReference>
<protein>
    <recommendedName>
        <fullName evidence="14">DNA helicase</fullName>
    </recommendedName>
</protein>
<evidence type="ECO:0000256" key="1">
    <source>
        <dbReference type="ARBA" id="ARBA00022722"/>
    </source>
</evidence>
<reference evidence="13" key="1">
    <citation type="submission" date="2016-10" db="EMBL/GenBank/DDBJ databases">
        <authorList>
            <person name="Varghese N."/>
            <person name="Submissions S."/>
        </authorList>
    </citation>
    <scope>NUCLEOTIDE SEQUENCE [LARGE SCALE GENOMIC DNA]</scope>
    <source>
        <strain evidence="13">DSM 21772</strain>
    </source>
</reference>
<keyword evidence="6" id="KW-0269">Exonuclease</keyword>
<dbReference type="SUPFAM" id="SSF53098">
    <property type="entry name" value="Ribonuclease H-like"/>
    <property type="match status" value="1"/>
</dbReference>
<feature type="domain" description="YprB ribonuclease H-like" evidence="11">
    <location>
        <begin position="345"/>
        <end position="539"/>
    </location>
</feature>
<keyword evidence="3" id="KW-0227">DNA damage</keyword>
<dbReference type="InterPro" id="IPR012337">
    <property type="entry name" value="RNaseH-like_sf"/>
</dbReference>
<dbReference type="InterPro" id="IPR038720">
    <property type="entry name" value="YprB_RNase_H-like_dom"/>
</dbReference>
<keyword evidence="13" id="KW-1185">Reference proteome</keyword>
<keyword evidence="7" id="KW-0067">ATP-binding</keyword>
<proteinExistence type="predicted"/>
<feature type="domain" description="DNA2/NAM7 helicase-like C-terminal" evidence="10">
    <location>
        <begin position="995"/>
        <end position="1168"/>
    </location>
</feature>
<dbReference type="Pfam" id="PF13482">
    <property type="entry name" value="RNase_H_2"/>
    <property type="match status" value="1"/>
</dbReference>
<keyword evidence="5" id="KW-0347">Helicase</keyword>
<dbReference type="InterPro" id="IPR041679">
    <property type="entry name" value="DNA2/NAM7-like_C"/>
</dbReference>
<dbReference type="PANTHER" id="PTHR43788:SF8">
    <property type="entry name" value="DNA-BINDING PROTEIN SMUBP-2"/>
    <property type="match status" value="1"/>
</dbReference>
<evidence type="ECO:0000256" key="7">
    <source>
        <dbReference type="ARBA" id="ARBA00022840"/>
    </source>
</evidence>
<evidence type="ECO:0008006" key="14">
    <source>
        <dbReference type="Google" id="ProtNLM"/>
    </source>
</evidence>
<evidence type="ECO:0000259" key="10">
    <source>
        <dbReference type="Pfam" id="PF13087"/>
    </source>
</evidence>
<dbReference type="InterPro" id="IPR047187">
    <property type="entry name" value="SF1_C_Upf1"/>
</dbReference>
<keyword evidence="2" id="KW-0547">Nucleotide-binding</keyword>
<dbReference type="GO" id="GO:0006281">
    <property type="term" value="P:DNA repair"/>
    <property type="evidence" value="ECO:0007669"/>
    <property type="project" value="UniProtKB-KW"/>
</dbReference>
<gene>
    <name evidence="12" type="ORF">SAMN04489834_3008</name>
</gene>
<dbReference type="Proteomes" id="UP000181956">
    <property type="component" value="Chromosome I"/>
</dbReference>
<keyword evidence="4" id="KW-0378">Hydrolase</keyword>
<dbReference type="AlphaFoldDB" id="A0A1H1Y9Y7"/>
<evidence type="ECO:0000256" key="4">
    <source>
        <dbReference type="ARBA" id="ARBA00022801"/>
    </source>
</evidence>
<dbReference type="Gene3D" id="3.40.50.300">
    <property type="entry name" value="P-loop containing nucleotide triphosphate hydrolases"/>
    <property type="match status" value="2"/>
</dbReference>
<feature type="domain" description="PD-(D/E)XK endonuclease-like" evidence="9">
    <location>
        <begin position="19"/>
        <end position="240"/>
    </location>
</feature>
<evidence type="ECO:0000256" key="6">
    <source>
        <dbReference type="ARBA" id="ARBA00022839"/>
    </source>
</evidence>
<evidence type="ECO:0000313" key="13">
    <source>
        <dbReference type="Proteomes" id="UP000181956"/>
    </source>
</evidence>
<dbReference type="Pfam" id="PF13087">
    <property type="entry name" value="AAA_12"/>
    <property type="match status" value="1"/>
</dbReference>
<evidence type="ECO:0000313" key="12">
    <source>
        <dbReference type="EMBL" id="SDT17816.1"/>
    </source>
</evidence>
<name>A0A1H1Y9Y7_9MICO</name>
<dbReference type="EMBL" id="LT629742">
    <property type="protein sequence ID" value="SDT17816.1"/>
    <property type="molecule type" value="Genomic_DNA"/>
</dbReference>
<dbReference type="STRING" id="412690.SAMN04489834_3008"/>
<evidence type="ECO:0000256" key="5">
    <source>
        <dbReference type="ARBA" id="ARBA00022806"/>
    </source>
</evidence>
<dbReference type="CDD" id="cd17934">
    <property type="entry name" value="DEXXQc_Upf1-like"/>
    <property type="match status" value="1"/>
</dbReference>
<dbReference type="GO" id="GO:0005524">
    <property type="term" value="F:ATP binding"/>
    <property type="evidence" value="ECO:0007669"/>
    <property type="project" value="UniProtKB-KW"/>
</dbReference>
<dbReference type="GO" id="GO:0043139">
    <property type="term" value="F:5'-3' DNA helicase activity"/>
    <property type="evidence" value="ECO:0007669"/>
    <property type="project" value="TreeGrafter"/>
</dbReference>
<organism evidence="12 13">
    <name type="scientific">Microterricola viridarii</name>
    <dbReference type="NCBI Taxonomy" id="412690"/>
    <lineage>
        <taxon>Bacteria</taxon>
        <taxon>Bacillati</taxon>
        <taxon>Actinomycetota</taxon>
        <taxon>Actinomycetes</taxon>
        <taxon>Micrococcales</taxon>
        <taxon>Microbacteriaceae</taxon>
        <taxon>Microterricola</taxon>
    </lineage>
</organism>
<dbReference type="InterPro" id="IPR027417">
    <property type="entry name" value="P-loop_NTPase"/>
</dbReference>
<dbReference type="NCBIfam" id="TIGR03491">
    <property type="entry name" value="TM0106 family RecB-like putative nuclease"/>
    <property type="match status" value="1"/>
</dbReference>
<evidence type="ECO:0000259" key="11">
    <source>
        <dbReference type="Pfam" id="PF13482"/>
    </source>
</evidence>
<sequence length="1201" mass="128172">MATREEVWVFLLDDVVVTSASDLATASKCEFAFLRALDARLGRADRVAQKADAMLERAGRLGDAHEEAVLERYRAQFGAFAGVGTGVIEIDRPSAFDAVARDAALAATAEAFASGAAVVFQAAFFDGDFIGFADFIVRQSDGRYLVQDTKLARSAKVTALLQLAAYVEQLEKIGVPVADTVQLLLGDGSVSEHRVVDILPVYRRRRAHLLRIIAERRADTGIVAWGDERYAACGQCESCEAEIQAHRDVFLVAGLRGSQRLKLRAAGIRTIDELAAFGEPSPADDGVRRGIDGIGDAALAGLCAQARLQLQAMAAAGAGAQGVPPFEVVAASALEALPVPDAGDIFFDFEGDPLYSEQGGGDGAPARWGLDYLFGLIEPDHRFVAFWAHNHSEERQALIDFLAYVAERRAAHPGMHIYHYAAYERTHLLSLAARHGVGEQEVDQLLRDNVLVDLYPIVRAALRVGSRSYSIKKLEPLYMGDEERDQAGVTNAADSITEYATAMALLDAGDAEAGAQKLDEIASYNEYDCRSTLELRDWLLGLAREHGITPAAANADRDAVIELAPSPLREALLARAGDPLDLARGADQTAAAFAAAALDYHQREQKSFWWEHFARLENPIADWADTRDVMVVETATVERDWHREGKQRVDRRWLRIRGAVAPGSSIKKGDQAGPFLLYDSPAPWPDERANPWARAAKSVQVLDVDDDGGVLVLETLPRDAEPYDRVPVALTPSSPPPAGAQKDAIAGWAQGIVDAGRAGDTDSSGWPRDAVVDLLRRVAPRAAGAGHSGEKPASGPALERVIAATLALDHQALAVQGPPGTGKTYLGAHLITELVEKHGYKIGVVAQSHAVVENLLEGVVRAGLDRALVGKVPKSGTEPGARVPGYTELEKNGHLLFALDHAASGFVIGGTAWDFANPARFTRRSLDLLVIDEAGQFSLASTIAASVAATNLLLLGDPQQLPQVSQGTHPEPVDQSALGWVSAGHDVLPPAFGFFLAESRRMHPAVTAPVSALSYEGALRAHPVAGERLLDGIAPGLRSVPVAHSGNSTESVEEAAAVVELVRGALGAAWSEAAPAADGERMSRPLEPRDVIVVTPYNAQLQVVHAALVAAGLGDVRVGTVDKFQGQEAAIAIVSLAASSAEDVPRGMGFLIMKNRLNVAISRAKWAAYLLYSPELIEYLPVTPSGLAELSAFINLVEAGE</sequence>
<keyword evidence="8" id="KW-0234">DNA repair</keyword>
<dbReference type="InterPro" id="IPR019993">
    <property type="entry name" value="RecB_nuclease_TM0106_put"/>
</dbReference>
<evidence type="ECO:0000256" key="8">
    <source>
        <dbReference type="ARBA" id="ARBA00023204"/>
    </source>
</evidence>
<dbReference type="CDD" id="cd18808">
    <property type="entry name" value="SF1_C_Upf1"/>
    <property type="match status" value="1"/>
</dbReference>
<evidence type="ECO:0000256" key="3">
    <source>
        <dbReference type="ARBA" id="ARBA00022763"/>
    </source>
</evidence>
<evidence type="ECO:0000259" key="9">
    <source>
        <dbReference type="Pfam" id="PF12705"/>
    </source>
</evidence>
<dbReference type="SUPFAM" id="SSF52540">
    <property type="entry name" value="P-loop containing nucleoside triphosphate hydrolases"/>
    <property type="match status" value="1"/>
</dbReference>
<dbReference type="PANTHER" id="PTHR43788">
    <property type="entry name" value="DNA2/NAM7 HELICASE FAMILY MEMBER"/>
    <property type="match status" value="1"/>
</dbReference>